<keyword evidence="2" id="KW-1185">Reference proteome</keyword>
<accession>A0AA86VQP2</accession>
<sequence length="82" mass="9480">MEEHNTNVHIRKQHGNQVVAEDWLVKLPINCMGPYQLVQQKRVKEVNSPSDDRSKNVGIHNRSTVYAEKKISELGLKARKFI</sequence>
<protein>
    <submittedName>
        <fullName evidence="1">Uncharacterized protein</fullName>
    </submittedName>
</protein>
<dbReference type="AlphaFoldDB" id="A0AA86VQP2"/>
<gene>
    <name evidence="1" type="ORF">AYBTSS11_LOCUS26621</name>
</gene>
<dbReference type="Gramene" id="rna-AYBTSS11_LOCUS26621">
    <property type="protein sequence ID" value="CAJ1974541.1"/>
    <property type="gene ID" value="gene-AYBTSS11_LOCUS26621"/>
</dbReference>
<dbReference type="Proteomes" id="UP001189624">
    <property type="component" value="Chromosome 9"/>
</dbReference>
<name>A0AA86VQP2_9FABA</name>
<evidence type="ECO:0000313" key="1">
    <source>
        <dbReference type="EMBL" id="CAJ1974541.1"/>
    </source>
</evidence>
<reference evidence="1" key="1">
    <citation type="submission" date="2023-10" db="EMBL/GenBank/DDBJ databases">
        <authorList>
            <person name="Domelevo Entfellner J.-B."/>
        </authorList>
    </citation>
    <scope>NUCLEOTIDE SEQUENCE</scope>
</reference>
<evidence type="ECO:0000313" key="2">
    <source>
        <dbReference type="Proteomes" id="UP001189624"/>
    </source>
</evidence>
<dbReference type="EMBL" id="OY731406">
    <property type="protein sequence ID" value="CAJ1974541.1"/>
    <property type="molecule type" value="Genomic_DNA"/>
</dbReference>
<proteinExistence type="predicted"/>
<organism evidence="1 2">
    <name type="scientific">Sphenostylis stenocarpa</name>
    <dbReference type="NCBI Taxonomy" id="92480"/>
    <lineage>
        <taxon>Eukaryota</taxon>
        <taxon>Viridiplantae</taxon>
        <taxon>Streptophyta</taxon>
        <taxon>Embryophyta</taxon>
        <taxon>Tracheophyta</taxon>
        <taxon>Spermatophyta</taxon>
        <taxon>Magnoliopsida</taxon>
        <taxon>eudicotyledons</taxon>
        <taxon>Gunneridae</taxon>
        <taxon>Pentapetalae</taxon>
        <taxon>rosids</taxon>
        <taxon>fabids</taxon>
        <taxon>Fabales</taxon>
        <taxon>Fabaceae</taxon>
        <taxon>Papilionoideae</taxon>
        <taxon>50 kb inversion clade</taxon>
        <taxon>NPAAA clade</taxon>
        <taxon>indigoferoid/millettioid clade</taxon>
        <taxon>Phaseoleae</taxon>
        <taxon>Sphenostylis</taxon>
    </lineage>
</organism>